<dbReference type="Pfam" id="PF03839">
    <property type="entry name" value="Sec62"/>
    <property type="match status" value="1"/>
</dbReference>
<evidence type="ECO:0000256" key="7">
    <source>
        <dbReference type="ARBA" id="ARBA00022927"/>
    </source>
</evidence>
<comment type="subcellular location">
    <subcellularLocation>
        <location evidence="1">Endoplasmic reticulum membrane</location>
        <topology evidence="1">Multi-pass membrane protein</topology>
    </subcellularLocation>
</comment>
<dbReference type="FunCoup" id="A0A286U726">
    <property type="interactions" value="132"/>
</dbReference>
<dbReference type="GO" id="GO:0031204">
    <property type="term" value="P:post-translational protein targeting to membrane, translocation"/>
    <property type="evidence" value="ECO:0007669"/>
    <property type="project" value="TreeGrafter"/>
</dbReference>
<feature type="transmembrane region" description="Helical" evidence="12">
    <location>
        <begin position="130"/>
        <end position="152"/>
    </location>
</feature>
<gene>
    <name evidence="13" type="ORF">PNOK_0912500</name>
</gene>
<evidence type="ECO:0000256" key="2">
    <source>
        <dbReference type="ARBA" id="ARBA00010604"/>
    </source>
</evidence>
<dbReference type="InParanoid" id="A0A286U726"/>
<evidence type="ECO:0000256" key="1">
    <source>
        <dbReference type="ARBA" id="ARBA00004477"/>
    </source>
</evidence>
<keyword evidence="9" id="KW-0811">Translocation</keyword>
<evidence type="ECO:0000256" key="10">
    <source>
        <dbReference type="ARBA" id="ARBA00023136"/>
    </source>
</evidence>
<keyword evidence="5 12" id="KW-0812">Transmembrane</keyword>
<evidence type="ECO:0000256" key="3">
    <source>
        <dbReference type="ARBA" id="ARBA00021257"/>
    </source>
</evidence>
<dbReference type="NCBIfam" id="TIGR00869">
    <property type="entry name" value="sec62"/>
    <property type="match status" value="1"/>
</dbReference>
<dbReference type="OrthoDB" id="200187at2759"/>
<reference evidence="13 14" key="1">
    <citation type="journal article" date="2017" name="Mol. Ecol.">
        <title>Comparative and population genomic landscape of Phellinus noxius: A hypervariable fungus causing root rot in trees.</title>
        <authorList>
            <person name="Chung C.L."/>
            <person name="Lee T.J."/>
            <person name="Akiba M."/>
            <person name="Lee H.H."/>
            <person name="Kuo T.H."/>
            <person name="Liu D."/>
            <person name="Ke H.M."/>
            <person name="Yokoi T."/>
            <person name="Roa M.B."/>
            <person name="Lu M.J."/>
            <person name="Chang Y.Y."/>
            <person name="Ann P.J."/>
            <person name="Tsai J.N."/>
            <person name="Chen C.Y."/>
            <person name="Tzean S.S."/>
            <person name="Ota Y."/>
            <person name="Hattori T."/>
            <person name="Sahashi N."/>
            <person name="Liou R.F."/>
            <person name="Kikuchi T."/>
            <person name="Tsai I.J."/>
        </authorList>
    </citation>
    <scope>NUCLEOTIDE SEQUENCE [LARGE SCALE GENOMIC DNA]</scope>
    <source>
        <strain evidence="13 14">FFPRI411160</strain>
    </source>
</reference>
<dbReference type="InterPro" id="IPR011553">
    <property type="entry name" value="Sec62_asco"/>
</dbReference>
<keyword evidence="4" id="KW-0813">Transport</keyword>
<comment type="caution">
    <text evidence="13">The sequence shown here is derived from an EMBL/GenBank/DDBJ whole genome shotgun (WGS) entry which is preliminary data.</text>
</comment>
<proteinExistence type="inferred from homology"/>
<sequence>MEQQQKAPKNIRKVVDFLRSSKAGMKTRQGVLNGKRVDYFKGKYAVKAVLSPAYAKLKDVPKVTTQEEAVTLLNSIIPFAFYLRVDRGQAAAAGGSTGGGGGNPKTLTLNQMQMFRAEDLYAWFYEGPMWTTYLGGIAMVAVLLAGVMFPLWPSILRLGVWYLSIGVLGLIGLFIVIAILRLIFYVITIIVAPPGIWVFPKLFADVGVIESFIPLWEWDMPKKKKSRKNRGEEGTSNSSKKGKGKAVADSGFSTPSEQQPQQNGNSNGNGVHSEVETSGDSRPVSRTARVEDVPSE</sequence>
<feature type="region of interest" description="Disordered" evidence="11">
    <location>
        <begin position="224"/>
        <end position="296"/>
    </location>
</feature>
<keyword evidence="8 12" id="KW-1133">Transmembrane helix</keyword>
<evidence type="ECO:0000313" key="13">
    <source>
        <dbReference type="EMBL" id="PAV15362.1"/>
    </source>
</evidence>
<feature type="compositionally biased region" description="Low complexity" evidence="11">
    <location>
        <begin position="258"/>
        <end position="270"/>
    </location>
</feature>
<dbReference type="STRING" id="2282107.A0A286U726"/>
<evidence type="ECO:0000256" key="5">
    <source>
        <dbReference type="ARBA" id="ARBA00022692"/>
    </source>
</evidence>
<protein>
    <recommendedName>
        <fullName evidence="3">Translocation protein SEC62</fullName>
    </recommendedName>
</protein>
<keyword evidence="10 12" id="KW-0472">Membrane</keyword>
<dbReference type="InterPro" id="IPR004728">
    <property type="entry name" value="Sec62"/>
</dbReference>
<keyword evidence="7" id="KW-0653">Protein transport</keyword>
<organism evidence="13 14">
    <name type="scientific">Pyrrhoderma noxium</name>
    <dbReference type="NCBI Taxonomy" id="2282107"/>
    <lineage>
        <taxon>Eukaryota</taxon>
        <taxon>Fungi</taxon>
        <taxon>Dikarya</taxon>
        <taxon>Basidiomycota</taxon>
        <taxon>Agaricomycotina</taxon>
        <taxon>Agaricomycetes</taxon>
        <taxon>Hymenochaetales</taxon>
        <taxon>Hymenochaetaceae</taxon>
        <taxon>Pyrrhoderma</taxon>
    </lineage>
</organism>
<name>A0A286U726_9AGAM</name>
<evidence type="ECO:0000256" key="9">
    <source>
        <dbReference type="ARBA" id="ARBA00023010"/>
    </source>
</evidence>
<evidence type="ECO:0000256" key="6">
    <source>
        <dbReference type="ARBA" id="ARBA00022824"/>
    </source>
</evidence>
<dbReference type="Proteomes" id="UP000217199">
    <property type="component" value="Unassembled WGS sequence"/>
</dbReference>
<evidence type="ECO:0000256" key="11">
    <source>
        <dbReference type="SAM" id="MobiDB-lite"/>
    </source>
</evidence>
<dbReference type="PANTHER" id="PTHR12443">
    <property type="entry name" value="TRANSLOCATION PROTEIN SEC62"/>
    <property type="match status" value="1"/>
</dbReference>
<keyword evidence="6" id="KW-0256">Endoplasmic reticulum</keyword>
<evidence type="ECO:0000313" key="14">
    <source>
        <dbReference type="Proteomes" id="UP000217199"/>
    </source>
</evidence>
<dbReference type="PANTHER" id="PTHR12443:SF9">
    <property type="entry name" value="TRANSLOCATION PROTEIN SEC62"/>
    <property type="match status" value="1"/>
</dbReference>
<evidence type="ECO:0000256" key="4">
    <source>
        <dbReference type="ARBA" id="ARBA00022448"/>
    </source>
</evidence>
<dbReference type="AlphaFoldDB" id="A0A286U726"/>
<evidence type="ECO:0000256" key="8">
    <source>
        <dbReference type="ARBA" id="ARBA00022989"/>
    </source>
</evidence>
<comment type="similarity">
    <text evidence="2">Belongs to the SEC62 family.</text>
</comment>
<feature type="transmembrane region" description="Helical" evidence="12">
    <location>
        <begin position="159"/>
        <end position="192"/>
    </location>
</feature>
<feature type="compositionally biased region" description="Low complexity" evidence="11">
    <location>
        <begin position="234"/>
        <end position="251"/>
    </location>
</feature>
<dbReference type="EMBL" id="NBII01000010">
    <property type="protein sequence ID" value="PAV15362.1"/>
    <property type="molecule type" value="Genomic_DNA"/>
</dbReference>
<accession>A0A286U726</accession>
<evidence type="ECO:0000256" key="12">
    <source>
        <dbReference type="SAM" id="Phobius"/>
    </source>
</evidence>
<dbReference type="GO" id="GO:0005789">
    <property type="term" value="C:endoplasmic reticulum membrane"/>
    <property type="evidence" value="ECO:0007669"/>
    <property type="project" value="UniProtKB-SubCell"/>
</dbReference>
<keyword evidence="14" id="KW-1185">Reference proteome</keyword>